<reference evidence="9" key="1">
    <citation type="journal article" date="2018" name="Front. Microbiol.">
        <title>Genome-Based Analysis Reveals the Taxonomy and Diversity of the Family Idiomarinaceae.</title>
        <authorList>
            <person name="Liu Y."/>
            <person name="Lai Q."/>
            <person name="Shao Z."/>
        </authorList>
    </citation>
    <scope>NUCLEOTIDE SEQUENCE [LARGE SCALE GENOMIC DNA]</scope>
    <source>
        <strain evidence="9">BH195</strain>
    </source>
</reference>
<dbReference type="GO" id="GO:0035515">
    <property type="term" value="F:oxidative RNA demethylase activity"/>
    <property type="evidence" value="ECO:0007669"/>
    <property type="project" value="TreeGrafter"/>
</dbReference>
<evidence type="ECO:0000256" key="4">
    <source>
        <dbReference type="ARBA" id="ARBA00023004"/>
    </source>
</evidence>
<gene>
    <name evidence="8" type="ORF">CWI69_05940</name>
</gene>
<feature type="binding site" evidence="6">
    <location>
        <position position="189"/>
    </location>
    <ligand>
        <name>Fe cation</name>
        <dbReference type="ChEBI" id="CHEBI:24875"/>
        <note>catalytic</note>
    </ligand>
</feature>
<dbReference type="InterPro" id="IPR027450">
    <property type="entry name" value="AlkB-like"/>
</dbReference>
<keyword evidence="8" id="KW-0808">Transferase</keyword>
<dbReference type="Proteomes" id="UP000287198">
    <property type="component" value="Unassembled WGS sequence"/>
</dbReference>
<sequence length="216" mass="23455">MQHDLFSTNGSFSKISLGEQSAILRGYALPIEQQLLAEVTAIAAQAPWRRLQTPGGKSMSVMTTNSGEFGWHSDSKGYRYEATDPLTAKPWPAMPEVIADLARNAAAELGFSNFKADACLVNCYQPGAQMGLHQDRDEHSLSAPIVSISLGLPARFLWGGMKRSDRPARIELVHGDVVVWGGVDRLRFHGIAKLAGGQHPLLGAQRINLTLRRAGP</sequence>
<comment type="caution">
    <text evidence="8">The sequence shown here is derived from an EMBL/GenBank/DDBJ whole genome shotgun (WGS) entry which is preliminary data.</text>
</comment>
<dbReference type="GO" id="GO:0035513">
    <property type="term" value="P:oxidative RNA demethylation"/>
    <property type="evidence" value="ECO:0007669"/>
    <property type="project" value="TreeGrafter"/>
</dbReference>
<feature type="binding site" evidence="5">
    <location>
        <position position="137"/>
    </location>
    <ligand>
        <name>substrate</name>
    </ligand>
</feature>
<dbReference type="GO" id="GO:0008168">
    <property type="term" value="F:methyltransferase activity"/>
    <property type="evidence" value="ECO:0007669"/>
    <property type="project" value="UniProtKB-KW"/>
</dbReference>
<feature type="binding site" evidence="6">
    <location>
        <position position="133"/>
    </location>
    <ligand>
        <name>Fe cation</name>
        <dbReference type="ChEBI" id="CHEBI:24875"/>
        <note>catalytic</note>
    </ligand>
</feature>
<evidence type="ECO:0000256" key="3">
    <source>
        <dbReference type="ARBA" id="ARBA00023002"/>
    </source>
</evidence>
<evidence type="ECO:0000313" key="8">
    <source>
        <dbReference type="EMBL" id="RUO54931.1"/>
    </source>
</evidence>
<keyword evidence="8" id="KW-0489">Methyltransferase</keyword>
<feature type="binding site" evidence="6">
    <location>
        <position position="135"/>
    </location>
    <ligand>
        <name>Fe cation</name>
        <dbReference type="ChEBI" id="CHEBI:24875"/>
        <note>catalytic</note>
    </ligand>
</feature>
<dbReference type="GO" id="GO:0005737">
    <property type="term" value="C:cytoplasm"/>
    <property type="evidence" value="ECO:0007669"/>
    <property type="project" value="TreeGrafter"/>
</dbReference>
<dbReference type="InterPro" id="IPR037151">
    <property type="entry name" value="AlkB-like_sf"/>
</dbReference>
<dbReference type="EMBL" id="PIPW01000001">
    <property type="protein sequence ID" value="RUO54931.1"/>
    <property type="molecule type" value="Genomic_DNA"/>
</dbReference>
<accession>A0A432Y1X7</accession>
<dbReference type="InterPro" id="IPR005123">
    <property type="entry name" value="Oxoglu/Fe-dep_dioxygenase_dom"/>
</dbReference>
<organism evidence="8 9">
    <name type="scientific">Pseudidiomarina halophila</name>
    <dbReference type="NCBI Taxonomy" id="1449799"/>
    <lineage>
        <taxon>Bacteria</taxon>
        <taxon>Pseudomonadati</taxon>
        <taxon>Pseudomonadota</taxon>
        <taxon>Gammaproteobacteria</taxon>
        <taxon>Alteromonadales</taxon>
        <taxon>Idiomarinaceae</taxon>
        <taxon>Pseudidiomarina</taxon>
    </lineage>
</organism>
<dbReference type="GO" id="GO:0035516">
    <property type="term" value="F:broad specificity oxidative DNA demethylase activity"/>
    <property type="evidence" value="ECO:0007669"/>
    <property type="project" value="TreeGrafter"/>
</dbReference>
<feature type="domain" description="Fe2OG dioxygenase" evidence="7">
    <location>
        <begin position="115"/>
        <end position="215"/>
    </location>
</feature>
<proteinExistence type="predicted"/>
<feature type="binding site" evidence="5">
    <location>
        <begin position="78"/>
        <end position="80"/>
    </location>
    <ligand>
        <name>substrate</name>
    </ligand>
</feature>
<dbReference type="AlphaFoldDB" id="A0A432Y1X7"/>
<dbReference type="GO" id="GO:0008198">
    <property type="term" value="F:ferrous iron binding"/>
    <property type="evidence" value="ECO:0007669"/>
    <property type="project" value="TreeGrafter"/>
</dbReference>
<evidence type="ECO:0000256" key="5">
    <source>
        <dbReference type="PIRSR" id="PIRSR604574-1"/>
    </source>
</evidence>
<keyword evidence="3" id="KW-0560">Oxidoreductase</keyword>
<feature type="binding site" evidence="5">
    <location>
        <begin position="122"/>
        <end position="124"/>
    </location>
    <ligand>
        <name>2-oxoglutarate</name>
        <dbReference type="ChEBI" id="CHEBI:16810"/>
    </ligand>
</feature>
<dbReference type="PANTHER" id="PTHR16557:SF2">
    <property type="entry name" value="NUCLEIC ACID DIOXYGENASE ALKBH1"/>
    <property type="match status" value="1"/>
</dbReference>
<dbReference type="NCBIfam" id="NF011930">
    <property type="entry name" value="PRK15401.1"/>
    <property type="match status" value="1"/>
</dbReference>
<dbReference type="RefSeq" id="WP_126762736.1">
    <property type="nucleotide sequence ID" value="NZ_JBHLTZ010000004.1"/>
</dbReference>
<feature type="binding site" evidence="5">
    <location>
        <begin position="206"/>
        <end position="212"/>
    </location>
    <ligand>
        <name>2-oxoglutarate</name>
        <dbReference type="ChEBI" id="CHEBI:16810"/>
    </ligand>
</feature>
<evidence type="ECO:0000259" key="7">
    <source>
        <dbReference type="PROSITE" id="PS51471"/>
    </source>
</evidence>
<dbReference type="OrthoDB" id="9796932at2"/>
<dbReference type="PANTHER" id="PTHR16557">
    <property type="entry name" value="ALKYLATED DNA REPAIR PROTEIN ALKB-RELATED"/>
    <property type="match status" value="1"/>
</dbReference>
<dbReference type="GO" id="GO:0032259">
    <property type="term" value="P:methylation"/>
    <property type="evidence" value="ECO:0007669"/>
    <property type="project" value="UniProtKB-KW"/>
</dbReference>
<feature type="binding site" evidence="5">
    <location>
        <position position="71"/>
    </location>
    <ligand>
        <name>substrate</name>
    </ligand>
</feature>
<evidence type="ECO:0000313" key="9">
    <source>
        <dbReference type="Proteomes" id="UP000287198"/>
    </source>
</evidence>
<dbReference type="Gene3D" id="2.60.120.590">
    <property type="entry name" value="Alpha-ketoglutarate-dependent dioxygenase AlkB-like"/>
    <property type="match status" value="1"/>
</dbReference>
<keyword evidence="1 6" id="KW-0479">Metal-binding</keyword>
<protein>
    <submittedName>
        <fullName evidence="8">DNA oxidative demethylase AlkB</fullName>
    </submittedName>
</protein>
<evidence type="ECO:0000256" key="2">
    <source>
        <dbReference type="ARBA" id="ARBA00022964"/>
    </source>
</evidence>
<comment type="cofactor">
    <cofactor evidence="6">
        <name>Fe(2+)</name>
        <dbReference type="ChEBI" id="CHEBI:29033"/>
    </cofactor>
    <text evidence="6">Binds 1 Fe(2+) ion per subunit.</text>
</comment>
<keyword evidence="4 6" id="KW-0408">Iron</keyword>
<evidence type="ECO:0000256" key="6">
    <source>
        <dbReference type="PIRSR" id="PIRSR604574-2"/>
    </source>
</evidence>
<evidence type="ECO:0000256" key="1">
    <source>
        <dbReference type="ARBA" id="ARBA00022723"/>
    </source>
</evidence>
<keyword evidence="9" id="KW-1185">Reference proteome</keyword>
<dbReference type="SUPFAM" id="SSF51197">
    <property type="entry name" value="Clavaminate synthase-like"/>
    <property type="match status" value="1"/>
</dbReference>
<dbReference type="PROSITE" id="PS51471">
    <property type="entry name" value="FE2OG_OXY"/>
    <property type="match status" value="1"/>
</dbReference>
<feature type="binding site" evidence="5">
    <location>
        <position position="163"/>
    </location>
    <ligand>
        <name>substrate</name>
    </ligand>
</feature>
<keyword evidence="2" id="KW-0223">Dioxygenase</keyword>
<name>A0A432Y1X7_9GAMM</name>
<dbReference type="InterPro" id="IPR004574">
    <property type="entry name" value="Alkb"/>
</dbReference>
<dbReference type="Pfam" id="PF13532">
    <property type="entry name" value="2OG-FeII_Oxy_2"/>
    <property type="match status" value="1"/>
</dbReference>